<name>A0ABD1IZJ3_9TELE</name>
<sequence length="336" mass="38085">MSYDTALQPYQPDKSDAVEGRLANQERTLAALLQQALQIKEDVVSSLRSTQGSLLAESSSRRLLESHILTITHIVKQLSADIQVLESQISQRDVVATGTSLTLQNLDQKNLAGIGDLRGRVARCDASIAKLSDDVTTGSKDILRLQQDMMEIRSHVELRLKDMEMKLSQAMMKLESTQAEQQLMQKNASGDLTKEIQRLEVKASEDVRELQQEASRMRKWAEHQLQTTVQAHTQGSEQLRSLMTDKLGEVEGRSNKQLGLLSARLEAVEARLEQEASEERLRHSESKHKARLAGLERSLRKELDYIKNEYRSGECSCRQQPISHFTLHNHFHFSYI</sequence>
<keyword evidence="5" id="KW-1185">Reference proteome</keyword>
<dbReference type="Proteomes" id="UP001591681">
    <property type="component" value="Unassembled WGS sequence"/>
</dbReference>
<dbReference type="EMBL" id="JBHFQA010000022">
    <property type="protein sequence ID" value="KAL2079690.1"/>
    <property type="molecule type" value="Genomic_DNA"/>
</dbReference>
<protein>
    <submittedName>
        <fullName evidence="4">Uncharacterized protein</fullName>
    </submittedName>
</protein>
<dbReference type="AlphaFoldDB" id="A0ABD1IZJ3"/>
<evidence type="ECO:0000256" key="2">
    <source>
        <dbReference type="ARBA" id="ARBA00046344"/>
    </source>
</evidence>
<evidence type="ECO:0000313" key="5">
    <source>
        <dbReference type="Proteomes" id="UP001591681"/>
    </source>
</evidence>
<feature type="coiled-coil region" evidence="3">
    <location>
        <begin position="160"/>
        <end position="213"/>
    </location>
</feature>
<proteinExistence type="inferred from homology"/>
<reference evidence="4 5" key="1">
    <citation type="submission" date="2024-09" db="EMBL/GenBank/DDBJ databases">
        <title>A chromosome-level genome assembly of Gray's grenadier anchovy, Coilia grayii.</title>
        <authorList>
            <person name="Fu Z."/>
        </authorList>
    </citation>
    <scope>NUCLEOTIDE SEQUENCE [LARGE SCALE GENOMIC DNA]</scope>
    <source>
        <strain evidence="4">G4</strain>
        <tissue evidence="4">Muscle</tissue>
    </source>
</reference>
<evidence type="ECO:0000313" key="4">
    <source>
        <dbReference type="EMBL" id="KAL2079690.1"/>
    </source>
</evidence>
<evidence type="ECO:0000256" key="3">
    <source>
        <dbReference type="SAM" id="Coils"/>
    </source>
</evidence>
<feature type="coiled-coil region" evidence="3">
    <location>
        <begin position="15"/>
        <end position="42"/>
    </location>
</feature>
<gene>
    <name evidence="4" type="ORF">ACEWY4_025434</name>
</gene>
<evidence type="ECO:0000256" key="1">
    <source>
        <dbReference type="ARBA" id="ARBA00023054"/>
    </source>
</evidence>
<accession>A0ABD1IZJ3</accession>
<comment type="similarity">
    <text evidence="2">Belongs to the FAM81 family.</text>
</comment>
<dbReference type="PANTHER" id="PTHR22420">
    <property type="entry name" value="PROTEIN FAM81A"/>
    <property type="match status" value="1"/>
</dbReference>
<keyword evidence="1 3" id="KW-0175">Coiled coil</keyword>
<comment type="caution">
    <text evidence="4">The sequence shown here is derived from an EMBL/GenBank/DDBJ whole genome shotgun (WGS) entry which is preliminary data.</text>
</comment>
<dbReference type="InterPro" id="IPR029619">
    <property type="entry name" value="FAM81"/>
</dbReference>
<organism evidence="4 5">
    <name type="scientific">Coilia grayii</name>
    <name type="common">Gray's grenadier anchovy</name>
    <dbReference type="NCBI Taxonomy" id="363190"/>
    <lineage>
        <taxon>Eukaryota</taxon>
        <taxon>Metazoa</taxon>
        <taxon>Chordata</taxon>
        <taxon>Craniata</taxon>
        <taxon>Vertebrata</taxon>
        <taxon>Euteleostomi</taxon>
        <taxon>Actinopterygii</taxon>
        <taxon>Neopterygii</taxon>
        <taxon>Teleostei</taxon>
        <taxon>Clupei</taxon>
        <taxon>Clupeiformes</taxon>
        <taxon>Clupeoidei</taxon>
        <taxon>Engraulidae</taxon>
        <taxon>Coilinae</taxon>
        <taxon>Coilia</taxon>
    </lineage>
</organism>
<dbReference type="PANTHER" id="PTHR22420:SF5">
    <property type="entry name" value="PROTEIN FAM81B"/>
    <property type="match status" value="1"/>
</dbReference>